<dbReference type="Proteomes" id="UP000034392">
    <property type="component" value="Chromosome"/>
</dbReference>
<dbReference type="GO" id="GO:0004190">
    <property type="term" value="F:aspartic-type endopeptidase activity"/>
    <property type="evidence" value="ECO:0007669"/>
    <property type="project" value="InterPro"/>
</dbReference>
<dbReference type="OrthoDB" id="107347at2"/>
<organism evidence="1 2">
    <name type="scientific">Croceibacterium atlanticum</name>
    <dbReference type="NCBI Taxonomy" id="1267766"/>
    <lineage>
        <taxon>Bacteria</taxon>
        <taxon>Pseudomonadati</taxon>
        <taxon>Pseudomonadota</taxon>
        <taxon>Alphaproteobacteria</taxon>
        <taxon>Sphingomonadales</taxon>
        <taxon>Erythrobacteraceae</taxon>
        <taxon>Croceibacterium</taxon>
    </lineage>
</organism>
<dbReference type="AlphaFoldDB" id="A0A0F7KW96"/>
<sequence length="318" mass="34921">MTWHLLAAALASVAGGAIANPAETADKTTQAPQTDHEVIALEQERYRRLTVPVTIQGQGPFRFLIDTGSQATVLSHDLADLLQLTERRTAILVAMASRMPIETVDVRDLTLGSRSFYIQTAPLLDAIHIGDADGILGLDSLQDQRVLIDFVNSEIAVADAEELGGNRGFEIVVKARRRLGQLIITRAMLDGVRTAVIVDTGAQGSVGNRELQRRLRNARVLGQSELTDVNGQQMTGSVMLARSLAIDNVQLTHVPIFFGDSPTFRSLKLDKEPALVLGIRELKMFRRVAIDFRKGQILFDLPRSVRRFDSMYGGRIGL</sequence>
<dbReference type="Pfam" id="PF13650">
    <property type="entry name" value="Asp_protease_2"/>
    <property type="match status" value="2"/>
</dbReference>
<protein>
    <submittedName>
        <fullName evidence="1">Uncharacterized protein</fullName>
    </submittedName>
</protein>
<dbReference type="InterPro" id="IPR001969">
    <property type="entry name" value="Aspartic_peptidase_AS"/>
</dbReference>
<proteinExistence type="predicted"/>
<dbReference type="EMBL" id="CP011452">
    <property type="protein sequence ID" value="AKH43989.1"/>
    <property type="molecule type" value="Genomic_DNA"/>
</dbReference>
<dbReference type="PROSITE" id="PS00141">
    <property type="entry name" value="ASP_PROTEASE"/>
    <property type="match status" value="1"/>
</dbReference>
<dbReference type="STRING" id="1267766.WYH_02963"/>
<dbReference type="InterPro" id="IPR021109">
    <property type="entry name" value="Peptidase_aspartic_dom_sf"/>
</dbReference>
<keyword evidence="2" id="KW-1185">Reference proteome</keyword>
<dbReference type="PATRIC" id="fig|1267766.3.peg.3002"/>
<dbReference type="Gene3D" id="2.40.70.10">
    <property type="entry name" value="Acid Proteases"/>
    <property type="match status" value="2"/>
</dbReference>
<gene>
    <name evidence="1" type="ORF">WYH_02963</name>
</gene>
<dbReference type="RefSeq" id="WP_046904410.1">
    <property type="nucleotide sequence ID" value="NZ_CP011452.2"/>
</dbReference>
<dbReference type="InterPro" id="IPR034122">
    <property type="entry name" value="Retropepsin-like_bacterial"/>
</dbReference>
<dbReference type="CDD" id="cd05483">
    <property type="entry name" value="retropepsin_like_bacteria"/>
    <property type="match status" value="1"/>
</dbReference>
<name>A0A0F7KW96_9SPHN</name>
<dbReference type="GO" id="GO:0006508">
    <property type="term" value="P:proteolysis"/>
    <property type="evidence" value="ECO:0007669"/>
    <property type="project" value="InterPro"/>
</dbReference>
<dbReference type="SUPFAM" id="SSF50630">
    <property type="entry name" value="Acid proteases"/>
    <property type="match status" value="2"/>
</dbReference>
<evidence type="ECO:0000313" key="2">
    <source>
        <dbReference type="Proteomes" id="UP000034392"/>
    </source>
</evidence>
<accession>A0A0F7KW96</accession>
<dbReference type="KEGG" id="aay:WYH_02963"/>
<evidence type="ECO:0000313" key="1">
    <source>
        <dbReference type="EMBL" id="AKH43989.1"/>
    </source>
</evidence>
<reference evidence="1" key="1">
    <citation type="submission" date="2015-05" db="EMBL/GenBank/DDBJ databases">
        <title>The complete genome of Altererythrobacter atlanticus strain 26DY36.</title>
        <authorList>
            <person name="Wu Y.-H."/>
            <person name="Cheng H."/>
            <person name="Wu X.-W."/>
        </authorList>
    </citation>
    <scope>NUCLEOTIDE SEQUENCE [LARGE SCALE GENOMIC DNA]</scope>
    <source>
        <strain evidence="1">26DY36</strain>
    </source>
</reference>